<accession>A0A0L7LZW7</accession>
<feature type="compositionally biased region" description="Acidic residues" evidence="1">
    <location>
        <begin position="19"/>
        <end position="38"/>
    </location>
</feature>
<dbReference type="AlphaFoldDB" id="A0A0L7LZW7"/>
<gene>
    <name evidence="2" type="ORF">PFDG_01861</name>
</gene>
<sequence length="192" mass="22833">MNNEKKLTKKKYNNKMYNDDDENDDNDNDDNDDNDDYDNAFLTYQTNNDYANNVNNNNNNNNNGNNNNYYNNSNCKIQEFIMPLDNNDSTLQNKYLSLNNIQNKECIKKYSLPIIMGGSHVATNSYMNFQHHKNDHQEYNSYPHNIDKEQMDINYSYHSVEKINNIHTNVLLKLEETTKNETHKRIYEQYSL</sequence>
<organism evidence="2 3">
    <name type="scientific">Plasmodium falciparum (isolate Dd2)</name>
    <dbReference type="NCBI Taxonomy" id="57267"/>
    <lineage>
        <taxon>Eukaryota</taxon>
        <taxon>Sar</taxon>
        <taxon>Alveolata</taxon>
        <taxon>Apicomplexa</taxon>
        <taxon>Aconoidasida</taxon>
        <taxon>Haemosporida</taxon>
        <taxon>Plasmodiidae</taxon>
        <taxon>Plasmodium</taxon>
        <taxon>Plasmodium (Laverania)</taxon>
    </lineage>
</organism>
<evidence type="ECO:0000313" key="2">
    <source>
        <dbReference type="EMBL" id="KOB86226.1"/>
    </source>
</evidence>
<dbReference type="KEGG" id="pfd:PFDG_01861"/>
<reference evidence="3" key="2">
    <citation type="submission" date="2006-09" db="EMBL/GenBank/DDBJ databases">
        <title>The genome sequence of Plasmodium falciparum Dd2.</title>
        <authorList>
            <consortium name="The Broad Institute Genome Sequencing Platform"/>
            <person name="Birren B."/>
            <person name="Lander E."/>
            <person name="Galagan J."/>
            <person name="Nusbaum C."/>
            <person name="Devon K."/>
            <person name="Henn M."/>
            <person name="Jaffe D."/>
            <person name="Butler J."/>
            <person name="Alvarez P."/>
            <person name="Gnerre S."/>
            <person name="Grabherr M."/>
            <person name="Kleber M."/>
            <person name="Mauceli E."/>
            <person name="Brockman W."/>
            <person name="MacCallum I.A."/>
            <person name="Rounsley S."/>
            <person name="Young S."/>
            <person name="LaButti K."/>
            <person name="Pushparaj V."/>
            <person name="DeCaprio D."/>
            <person name="Crawford M."/>
            <person name="Koehrsen M."/>
            <person name="Engels R."/>
            <person name="Montgomery P."/>
            <person name="Pearson M."/>
            <person name="Howarth C."/>
            <person name="Larson L."/>
            <person name="Luoma S."/>
            <person name="White J."/>
            <person name="Kodira C."/>
            <person name="Zeng Q."/>
            <person name="O'Leary S."/>
            <person name="Yandava C."/>
            <person name="Alvarado L."/>
            <person name="Wirth D."/>
            <person name="Volkman S."/>
            <person name="Hartl D."/>
        </authorList>
    </citation>
    <scope>NUCLEOTIDE SEQUENCE [LARGE SCALE GENOMIC DNA]</scope>
</reference>
<evidence type="ECO:0000313" key="3">
    <source>
        <dbReference type="Proteomes" id="UP000054282"/>
    </source>
</evidence>
<protein>
    <submittedName>
        <fullName evidence="2">Uncharacterized protein</fullName>
    </submittedName>
</protein>
<reference evidence="3" key="1">
    <citation type="submission" date="2006-09" db="EMBL/GenBank/DDBJ databases">
        <title>Annotation of Plasmodium falciparum Dd2.</title>
        <authorList>
            <consortium name="The Broad Institute Genome Sequencing Platform"/>
            <person name="Volkman S.K."/>
            <person name="Neafsey D.E."/>
            <person name="Dash A.P."/>
            <person name="Chitnis C.E."/>
            <person name="Hartl D.L."/>
            <person name="Young S.K."/>
            <person name="Zeng Q."/>
            <person name="Koehrsen M."/>
            <person name="Alvarado L."/>
            <person name="Berlin A."/>
            <person name="Borenstein D."/>
            <person name="Chapman S.B."/>
            <person name="Chen Z."/>
            <person name="Engels R."/>
            <person name="Freedman E."/>
            <person name="Gellesch M."/>
            <person name="Goldberg J."/>
            <person name="Griggs A."/>
            <person name="Gujja S."/>
            <person name="Heilman E.R."/>
            <person name="Heiman D.I."/>
            <person name="Howarth C."/>
            <person name="Jen D."/>
            <person name="Larson L."/>
            <person name="Mehta T."/>
            <person name="Neiman D."/>
            <person name="Park D."/>
            <person name="Pearson M."/>
            <person name="Roberts A."/>
            <person name="Saif S."/>
            <person name="Shea T."/>
            <person name="Shenoy N."/>
            <person name="Sisk P."/>
            <person name="Stolte C."/>
            <person name="Sykes S."/>
            <person name="Walk T."/>
            <person name="White J."/>
            <person name="Yandava C."/>
            <person name="Haas B."/>
            <person name="Henn M.R."/>
            <person name="Nusbaum C."/>
            <person name="Birren B."/>
        </authorList>
    </citation>
    <scope>NUCLEOTIDE SEQUENCE [LARGE SCALE GENOMIC DNA]</scope>
</reference>
<proteinExistence type="predicted"/>
<dbReference type="EMBL" id="DS016259">
    <property type="protein sequence ID" value="KOB86226.1"/>
    <property type="molecule type" value="Genomic_DNA"/>
</dbReference>
<evidence type="ECO:0000256" key="1">
    <source>
        <dbReference type="SAM" id="MobiDB-lite"/>
    </source>
</evidence>
<dbReference type="Proteomes" id="UP000054282">
    <property type="component" value="Unassembled WGS sequence"/>
</dbReference>
<name>A0A0L7LZW7_PLAF4</name>
<feature type="compositionally biased region" description="Low complexity" evidence="1">
    <location>
        <begin position="47"/>
        <end position="70"/>
    </location>
</feature>
<feature type="region of interest" description="Disordered" evidence="1">
    <location>
        <begin position="1"/>
        <end position="70"/>
    </location>
</feature>